<dbReference type="Gene3D" id="3.40.630.30">
    <property type="match status" value="1"/>
</dbReference>
<feature type="domain" description="Phosphatidylglycerol lysyltransferase C-terminal" evidence="1">
    <location>
        <begin position="29"/>
        <end position="289"/>
    </location>
</feature>
<organism evidence="2 5">
    <name type="scientific">Helicobacter ailurogastricus</name>
    <dbReference type="NCBI Taxonomy" id="1578720"/>
    <lineage>
        <taxon>Bacteria</taxon>
        <taxon>Pseudomonadati</taxon>
        <taxon>Campylobacterota</taxon>
        <taxon>Epsilonproteobacteria</taxon>
        <taxon>Campylobacterales</taxon>
        <taxon>Helicobacteraceae</taxon>
        <taxon>Helicobacter</taxon>
    </lineage>
</organism>
<dbReference type="InterPro" id="IPR024320">
    <property type="entry name" value="LPG_synthase_C"/>
</dbReference>
<reference evidence="6 7" key="3">
    <citation type="submission" date="2014-12" db="EMBL/GenBank/DDBJ databases">
        <authorList>
            <person name="Jaenicke S."/>
        </authorList>
    </citation>
    <scope>NUCLEOTIDE SEQUENCE [LARGE SCALE GENOMIC DNA]</scope>
</reference>
<accession>A0A0K2X5T9</accession>
<dbReference type="InterPro" id="IPR016181">
    <property type="entry name" value="Acyl_CoA_acyltransferase"/>
</dbReference>
<evidence type="ECO:0000313" key="7">
    <source>
        <dbReference type="Proteomes" id="UP000045175"/>
    </source>
</evidence>
<dbReference type="SUPFAM" id="SSF55729">
    <property type="entry name" value="Acyl-CoA N-acyltransferases (Nat)"/>
    <property type="match status" value="2"/>
</dbReference>
<dbReference type="Pfam" id="PF09924">
    <property type="entry name" value="LPG_synthase_C"/>
    <property type="match status" value="1"/>
</dbReference>
<dbReference type="OrthoDB" id="9765580at2"/>
<proteinExistence type="predicted"/>
<protein>
    <recommendedName>
        <fullName evidence="1">Phosphatidylglycerol lysyltransferase C-terminal domain-containing protein</fullName>
    </recommendedName>
</protein>
<gene>
    <name evidence="2" type="ORF">HAL011_06840</name>
    <name evidence="3" type="ORF">HAL013_10310</name>
    <name evidence="4" type="ORF">HAL09_09710</name>
</gene>
<dbReference type="EMBL" id="CDMH01000047">
    <property type="protein sequence ID" value="CRF42821.1"/>
    <property type="molecule type" value="Genomic_DNA"/>
</dbReference>
<reference evidence="5" key="2">
    <citation type="submission" date="2014-12" db="EMBL/GenBank/DDBJ databases">
        <authorList>
            <person name="Smet A."/>
        </authorList>
    </citation>
    <scope>NUCLEOTIDE SEQUENCE [LARGE SCALE GENOMIC DNA]</scope>
</reference>
<dbReference type="Proteomes" id="UP000038622">
    <property type="component" value="Unassembled WGS sequence"/>
</dbReference>
<keyword evidence="5" id="KW-1185">Reference proteome</keyword>
<dbReference type="InterPro" id="IPR016732">
    <property type="entry name" value="UCP018688"/>
</dbReference>
<dbReference type="PIRSF" id="PIRSF018688">
    <property type="entry name" value="UCP018688"/>
    <property type="match status" value="1"/>
</dbReference>
<evidence type="ECO:0000313" key="4">
    <source>
        <dbReference type="EMBL" id="CRF44389.1"/>
    </source>
</evidence>
<dbReference type="AlphaFoldDB" id="A0A0K2X5T9"/>
<evidence type="ECO:0000313" key="2">
    <source>
        <dbReference type="EMBL" id="CRF40913.1"/>
    </source>
</evidence>
<name>A0A0K2X5T9_9HELI</name>
<dbReference type="PANTHER" id="PTHR41373:SF1">
    <property type="entry name" value="PHOSPHATIDYLGLYCEROL LYSYLTRANSFERASE C-TERMINAL DOMAIN-CONTAINING PROTEIN"/>
    <property type="match status" value="1"/>
</dbReference>
<sequence length="295" mass="33815">MEFSPLSLEQRSALDAALQADHFIVADVNFTNLYLWQNAREISLACTCGCTIIKTRYPQENPFYFYPIGSGDKKAALEELSAHARAQAQTLEFRALQVEQKEELERFFPNAFSFEAKRDRFDYVYSVAELIALSGKKFHKKKNHLNAFLKAYPHYTYEPINPLNVPELKLALKEWHELDDPQDLGLKHEHMGILNTLDIYEKLPLLGGVIKIEGRIVAMSFGEKINEDMAVIHIEKADPSVRGAYQMINQQLLKHAFADCVHVNREEDLGIEGLRQAKMGYNPVFLVEKHHARLV</sequence>
<dbReference type="PANTHER" id="PTHR41373">
    <property type="entry name" value="DUF2156 DOMAIN-CONTAINING PROTEIN"/>
    <property type="match status" value="1"/>
</dbReference>
<dbReference type="RefSeq" id="WP_082346413.1">
    <property type="nucleotide sequence ID" value="NZ_CDMH01000047.1"/>
</dbReference>
<dbReference type="STRING" id="1578720.HAL011_06840"/>
<evidence type="ECO:0000313" key="6">
    <source>
        <dbReference type="Proteomes" id="UP000041394"/>
    </source>
</evidence>
<evidence type="ECO:0000259" key="1">
    <source>
        <dbReference type="Pfam" id="PF09924"/>
    </source>
</evidence>
<dbReference type="EMBL" id="CDML01000019">
    <property type="protein sequence ID" value="CRF40913.1"/>
    <property type="molecule type" value="Genomic_DNA"/>
</dbReference>
<reference evidence="2" key="1">
    <citation type="submission" date="2014-12" db="EMBL/GenBank/DDBJ databases">
        <title>Whole genome sequences of four Staphylococcus schleiferi canine isolates.</title>
        <authorList>
            <person name="Misic A.M."/>
            <person name="Cain C."/>
            <person name="Morris D.O."/>
            <person name="Rankin S."/>
            <person name="Beiting D."/>
        </authorList>
    </citation>
    <scope>NUCLEOTIDE SEQUENCE</scope>
    <source>
        <strain evidence="2">ASB11</strain>
        <strain evidence="3">ASB13</strain>
        <strain evidence="4">ASB9</strain>
    </source>
</reference>
<dbReference type="EMBL" id="CDMN01000037">
    <property type="protein sequence ID" value="CRF44389.1"/>
    <property type="molecule type" value="Genomic_DNA"/>
</dbReference>
<dbReference type="Proteomes" id="UP000045175">
    <property type="component" value="Unassembled WGS sequence"/>
</dbReference>
<dbReference type="Proteomes" id="UP000041394">
    <property type="component" value="Unassembled WGS sequence"/>
</dbReference>
<evidence type="ECO:0000313" key="3">
    <source>
        <dbReference type="EMBL" id="CRF42821.1"/>
    </source>
</evidence>
<evidence type="ECO:0000313" key="5">
    <source>
        <dbReference type="Proteomes" id="UP000038622"/>
    </source>
</evidence>